<dbReference type="Proteomes" id="UP001620514">
    <property type="component" value="Unassembled WGS sequence"/>
</dbReference>
<sequence length="72" mass="7662">MLTTQSPSHAVSYDGQTAAYGAKTFEIVDTAQGGTTFGFEIFYSAELKASHATDAKNTLTVKFAMHGTQAIQ</sequence>
<keyword evidence="2" id="KW-1185">Reference proteome</keyword>
<dbReference type="EMBL" id="JBIYDN010000057">
    <property type="protein sequence ID" value="MFK4448687.1"/>
    <property type="molecule type" value="Genomic_DNA"/>
</dbReference>
<accession>A0ABW8MY65</accession>
<name>A0ABW8MY65_9BURK</name>
<comment type="caution">
    <text evidence="1">The sequence shown here is derived from an EMBL/GenBank/DDBJ whole genome shotgun (WGS) entry which is preliminary data.</text>
</comment>
<proteinExistence type="predicted"/>
<gene>
    <name evidence="1" type="ORF">ABH943_008731</name>
</gene>
<evidence type="ECO:0000313" key="1">
    <source>
        <dbReference type="EMBL" id="MFK4448687.1"/>
    </source>
</evidence>
<evidence type="ECO:0000313" key="2">
    <source>
        <dbReference type="Proteomes" id="UP001620514"/>
    </source>
</evidence>
<organism evidence="1 2">
    <name type="scientific">Caballeronia udeis</name>
    <dbReference type="NCBI Taxonomy" id="1232866"/>
    <lineage>
        <taxon>Bacteria</taxon>
        <taxon>Pseudomonadati</taxon>
        <taxon>Pseudomonadota</taxon>
        <taxon>Betaproteobacteria</taxon>
        <taxon>Burkholderiales</taxon>
        <taxon>Burkholderiaceae</taxon>
        <taxon>Caballeronia</taxon>
    </lineage>
</organism>
<protein>
    <submittedName>
        <fullName evidence="1">Uncharacterized protein</fullName>
    </submittedName>
</protein>
<dbReference type="RefSeq" id="WP_404615173.1">
    <property type="nucleotide sequence ID" value="NZ_JBIYDN010000057.1"/>
</dbReference>
<reference evidence="1 2" key="1">
    <citation type="submission" date="2024-11" db="EMBL/GenBank/DDBJ databases">
        <title>Using genomics to understand microbial adaptation to soil warming.</title>
        <authorList>
            <person name="Deangelis K.M. PhD."/>
        </authorList>
    </citation>
    <scope>NUCLEOTIDE SEQUENCE [LARGE SCALE GENOMIC DNA]</scope>
    <source>
        <strain evidence="1 2">GAS97</strain>
    </source>
</reference>